<keyword evidence="5" id="KW-0862">Zinc</keyword>
<dbReference type="PROSITE" id="PS50006">
    <property type="entry name" value="FHA_DOMAIN"/>
    <property type="match status" value="1"/>
</dbReference>
<gene>
    <name evidence="10" type="ORF">PPACK8108_LOCUS5152</name>
</gene>
<evidence type="ECO:0000259" key="9">
    <source>
        <dbReference type="PROSITE" id="PS50089"/>
    </source>
</evidence>
<dbReference type="AlphaFoldDB" id="A0AAV0ANR5"/>
<feature type="domain" description="FHA" evidence="8">
    <location>
        <begin position="424"/>
        <end position="485"/>
    </location>
</feature>
<dbReference type="GO" id="GO:0032153">
    <property type="term" value="C:cell division site"/>
    <property type="evidence" value="ECO:0007669"/>
    <property type="project" value="TreeGrafter"/>
</dbReference>
<dbReference type="Gene3D" id="3.30.40.10">
    <property type="entry name" value="Zinc/RING finger domain, C3HC4 (zinc finger)"/>
    <property type="match status" value="1"/>
</dbReference>
<feature type="region of interest" description="Disordered" evidence="7">
    <location>
        <begin position="735"/>
        <end position="755"/>
    </location>
</feature>
<proteinExistence type="predicted"/>
<evidence type="ECO:0000313" key="10">
    <source>
        <dbReference type="EMBL" id="CAH7670442.1"/>
    </source>
</evidence>
<dbReference type="Gene3D" id="2.60.200.20">
    <property type="match status" value="1"/>
</dbReference>
<feature type="compositionally biased region" description="Low complexity" evidence="7">
    <location>
        <begin position="82"/>
        <end position="99"/>
    </location>
</feature>
<accession>A0AAV0ANR5</accession>
<feature type="compositionally biased region" description="Polar residues" evidence="7">
    <location>
        <begin position="553"/>
        <end position="565"/>
    </location>
</feature>
<dbReference type="SMART" id="SM00240">
    <property type="entry name" value="FHA"/>
    <property type="match status" value="1"/>
</dbReference>
<name>A0AAV0ANR5_PHAPC</name>
<evidence type="ECO:0000256" key="4">
    <source>
        <dbReference type="ARBA" id="ARBA00022786"/>
    </source>
</evidence>
<dbReference type="SMART" id="SM00184">
    <property type="entry name" value="RING"/>
    <property type="match status" value="1"/>
</dbReference>
<keyword evidence="11" id="KW-1185">Reference proteome</keyword>
<evidence type="ECO:0000256" key="7">
    <source>
        <dbReference type="SAM" id="MobiDB-lite"/>
    </source>
</evidence>
<evidence type="ECO:0000256" key="2">
    <source>
        <dbReference type="ARBA" id="ARBA00022723"/>
    </source>
</evidence>
<dbReference type="InterPro" id="IPR001841">
    <property type="entry name" value="Znf_RING"/>
</dbReference>
<feature type="domain" description="RING-type" evidence="9">
    <location>
        <begin position="581"/>
        <end position="625"/>
    </location>
</feature>
<keyword evidence="2" id="KW-0479">Metal-binding</keyword>
<dbReference type="Pfam" id="PF00498">
    <property type="entry name" value="FHA"/>
    <property type="match status" value="1"/>
</dbReference>
<feature type="compositionally biased region" description="Polar residues" evidence="7">
    <location>
        <begin position="322"/>
        <end position="357"/>
    </location>
</feature>
<dbReference type="GO" id="GO:0006511">
    <property type="term" value="P:ubiquitin-dependent protein catabolic process"/>
    <property type="evidence" value="ECO:0007669"/>
    <property type="project" value="TreeGrafter"/>
</dbReference>
<reference evidence="10" key="1">
    <citation type="submission" date="2022-06" db="EMBL/GenBank/DDBJ databases">
        <authorList>
            <consortium name="SYNGENTA / RWTH Aachen University"/>
        </authorList>
    </citation>
    <scope>NUCLEOTIDE SEQUENCE</scope>
</reference>
<keyword evidence="4" id="KW-0833">Ubl conjugation pathway</keyword>
<feature type="compositionally biased region" description="Low complexity" evidence="7">
    <location>
        <begin position="740"/>
        <end position="753"/>
    </location>
</feature>
<evidence type="ECO:0000256" key="6">
    <source>
        <dbReference type="PROSITE-ProRule" id="PRU00175"/>
    </source>
</evidence>
<protein>
    <submittedName>
        <fullName evidence="10">Expressed protein</fullName>
    </submittedName>
</protein>
<evidence type="ECO:0000313" key="11">
    <source>
        <dbReference type="Proteomes" id="UP001153365"/>
    </source>
</evidence>
<dbReference type="InterPro" id="IPR008984">
    <property type="entry name" value="SMAD_FHA_dom_sf"/>
</dbReference>
<keyword evidence="1" id="KW-0808">Transferase</keyword>
<evidence type="ECO:0000256" key="5">
    <source>
        <dbReference type="ARBA" id="ARBA00022833"/>
    </source>
</evidence>
<feature type="compositionally biased region" description="Low complexity" evidence="7">
    <location>
        <begin position="110"/>
        <end position="123"/>
    </location>
</feature>
<dbReference type="GO" id="GO:0061630">
    <property type="term" value="F:ubiquitin protein ligase activity"/>
    <property type="evidence" value="ECO:0007669"/>
    <property type="project" value="TreeGrafter"/>
</dbReference>
<dbReference type="InterPro" id="IPR000253">
    <property type="entry name" value="FHA_dom"/>
</dbReference>
<feature type="compositionally biased region" description="Polar residues" evidence="7">
    <location>
        <begin position="206"/>
        <end position="242"/>
    </location>
</feature>
<dbReference type="GO" id="GO:0008270">
    <property type="term" value="F:zinc ion binding"/>
    <property type="evidence" value="ECO:0007669"/>
    <property type="project" value="UniProtKB-KW"/>
</dbReference>
<organism evidence="10 11">
    <name type="scientific">Phakopsora pachyrhizi</name>
    <name type="common">Asian soybean rust disease fungus</name>
    <dbReference type="NCBI Taxonomy" id="170000"/>
    <lineage>
        <taxon>Eukaryota</taxon>
        <taxon>Fungi</taxon>
        <taxon>Dikarya</taxon>
        <taxon>Basidiomycota</taxon>
        <taxon>Pucciniomycotina</taxon>
        <taxon>Pucciniomycetes</taxon>
        <taxon>Pucciniales</taxon>
        <taxon>Phakopsoraceae</taxon>
        <taxon>Phakopsora</taxon>
    </lineage>
</organism>
<evidence type="ECO:0000256" key="1">
    <source>
        <dbReference type="ARBA" id="ARBA00022679"/>
    </source>
</evidence>
<feature type="region of interest" description="Disordered" evidence="7">
    <location>
        <begin position="553"/>
        <end position="573"/>
    </location>
</feature>
<sequence>MAIHVHAANFFASRSTTELLSTSVSTRNREASSTHRPSQSSSSSFNPPRTSSSNKNQNQQNPSGSGSRSTIGRLTSVSVLAFSSNPSSSSSASGSSHPSQNPTPAPINPTTPKSNSSSTSNPPRNSPTSPPRSLALLESDSVSRDNLLQSSSQAPGSSSRFPIFSGLIHRTRTRPSLSNPRSQNQEAIPGQIVRRSSDDHRVSSSEAQSQAQLPPASSTDEQHQSVNLQSSTSRSHAKTSTYFPVLRRMQSRRKEKESLTGLSGSQGQSQSSTASPPAIPTSPVSNPTPLREHRNRRSLSQPPPIPRVVRSATDRLRHHRPSNNLPNGAIQSNSSPTNQAPGFQAMASPSQPLSAVGASHNNATAADVTIMQGMNSISADEARNSDESQSNQTLYSLRLVPHLDASRSLHFEPIERKIPCSTSLKIGRFTDRGLTPGQTHLNCRIAFKSKVVSRGHADIFTDTSGNFFIKDTKSSSGTFLNHIRLSAPGGESRPFPLRDGDILQLGVDYQGGTEEIYRCVKMRVELNRGWQRSANAFNQQALSQLRSLGVQGSTATSAGSNQNKDGISDGKVEPPKAVSDCCICLFGVTVCQALFIAPCSHTYHYKCIRPLLQMHHPGFSCPLCRTFADLEADVETEEAAPKSPVVPALGTSCILEDLSPVPEASGDTPLPNGMDASEEANFISRGVEVNICGVERSETLLPNFLAPLSVPGTVSALTESRIDDNVNLGMGPDVTMLEAPTNSPNTSRNSSLSHQPLLGEASSHLVLPEERGEDKKDVDLEVVERIRISTGSIGSINCSTEEHESSIQTSVLAVKNGEDRVRLGSHPLG</sequence>
<feature type="compositionally biased region" description="Low complexity" evidence="7">
    <location>
        <begin position="13"/>
        <end position="26"/>
    </location>
</feature>
<feature type="region of interest" description="Disordered" evidence="7">
    <location>
        <begin position="143"/>
        <end position="162"/>
    </location>
</feature>
<dbReference type="SUPFAM" id="SSF49879">
    <property type="entry name" value="SMAD/FHA domain"/>
    <property type="match status" value="1"/>
</dbReference>
<dbReference type="PANTHER" id="PTHR15067:SF7">
    <property type="entry name" value="E3 UBIQUITIN-PROTEIN LIGASE DMA1-RELATED"/>
    <property type="match status" value="1"/>
</dbReference>
<dbReference type="Pfam" id="PF17123">
    <property type="entry name" value="zf-RING_11"/>
    <property type="match status" value="1"/>
</dbReference>
<feature type="compositionally biased region" description="Low complexity" evidence="7">
    <location>
        <begin position="259"/>
        <end position="276"/>
    </location>
</feature>
<feature type="region of interest" description="Disordered" evidence="7">
    <location>
        <begin position="82"/>
        <end position="134"/>
    </location>
</feature>
<dbReference type="Proteomes" id="UP001153365">
    <property type="component" value="Unassembled WGS sequence"/>
</dbReference>
<dbReference type="SUPFAM" id="SSF57850">
    <property type="entry name" value="RING/U-box"/>
    <property type="match status" value="1"/>
</dbReference>
<dbReference type="PROSITE" id="PS50089">
    <property type="entry name" value="ZF_RING_2"/>
    <property type="match status" value="1"/>
</dbReference>
<dbReference type="GO" id="GO:0016567">
    <property type="term" value="P:protein ubiquitination"/>
    <property type="evidence" value="ECO:0007669"/>
    <property type="project" value="TreeGrafter"/>
</dbReference>
<dbReference type="GO" id="GO:0000151">
    <property type="term" value="C:ubiquitin ligase complex"/>
    <property type="evidence" value="ECO:0007669"/>
    <property type="project" value="TreeGrafter"/>
</dbReference>
<feature type="compositionally biased region" description="Polar residues" evidence="7">
    <location>
        <begin position="174"/>
        <end position="186"/>
    </location>
</feature>
<feature type="region of interest" description="Disordered" evidence="7">
    <location>
        <begin position="13"/>
        <end position="70"/>
    </location>
</feature>
<dbReference type="PANTHER" id="PTHR15067">
    <property type="entry name" value="E3 UBIQUITIN-PROTEIN LIGASE RNF8"/>
    <property type="match status" value="1"/>
</dbReference>
<evidence type="ECO:0000259" key="8">
    <source>
        <dbReference type="PROSITE" id="PS50006"/>
    </source>
</evidence>
<feature type="region of interest" description="Disordered" evidence="7">
    <location>
        <begin position="172"/>
        <end position="357"/>
    </location>
</feature>
<comment type="caution">
    <text evidence="10">The sequence shown here is derived from an EMBL/GenBank/DDBJ whole genome shotgun (WGS) entry which is preliminary data.</text>
</comment>
<feature type="compositionally biased region" description="Low complexity" evidence="7">
    <location>
        <begin position="34"/>
        <end position="69"/>
    </location>
</feature>
<dbReference type="GO" id="GO:0005829">
    <property type="term" value="C:cytosol"/>
    <property type="evidence" value="ECO:0007669"/>
    <property type="project" value="TreeGrafter"/>
</dbReference>
<keyword evidence="3 6" id="KW-0863">Zinc-finger</keyword>
<evidence type="ECO:0000256" key="3">
    <source>
        <dbReference type="ARBA" id="ARBA00022771"/>
    </source>
</evidence>
<dbReference type="EMBL" id="CALTRL010000992">
    <property type="protein sequence ID" value="CAH7670442.1"/>
    <property type="molecule type" value="Genomic_DNA"/>
</dbReference>
<feature type="compositionally biased region" description="Low complexity" evidence="7">
    <location>
        <begin position="150"/>
        <end position="159"/>
    </location>
</feature>
<dbReference type="InterPro" id="IPR013083">
    <property type="entry name" value="Znf_RING/FYVE/PHD"/>
</dbReference>